<evidence type="ECO:0000313" key="2">
    <source>
        <dbReference type="EMBL" id="KAH0543830.1"/>
    </source>
</evidence>
<proteinExistence type="predicted"/>
<comment type="caution">
    <text evidence="2">The sequence shown here is derived from an EMBL/GenBank/DDBJ whole genome shotgun (WGS) entry which is preliminary data.</text>
</comment>
<organism evidence="2 3">
    <name type="scientific">Glutinoglossum americanum</name>
    <dbReference type="NCBI Taxonomy" id="1670608"/>
    <lineage>
        <taxon>Eukaryota</taxon>
        <taxon>Fungi</taxon>
        <taxon>Dikarya</taxon>
        <taxon>Ascomycota</taxon>
        <taxon>Pezizomycotina</taxon>
        <taxon>Geoglossomycetes</taxon>
        <taxon>Geoglossales</taxon>
        <taxon>Geoglossaceae</taxon>
        <taxon>Glutinoglossum</taxon>
    </lineage>
</organism>
<gene>
    <name evidence="2" type="ORF">FGG08_001869</name>
</gene>
<accession>A0A9P8L293</accession>
<protein>
    <submittedName>
        <fullName evidence="2">Uncharacterized protein</fullName>
    </submittedName>
</protein>
<dbReference type="OrthoDB" id="5422613at2759"/>
<dbReference type="Proteomes" id="UP000698800">
    <property type="component" value="Unassembled WGS sequence"/>
</dbReference>
<keyword evidence="3" id="KW-1185">Reference proteome</keyword>
<feature type="region of interest" description="Disordered" evidence="1">
    <location>
        <begin position="1"/>
        <end position="24"/>
    </location>
</feature>
<dbReference type="PANTHER" id="PTHR38167:SF1">
    <property type="entry name" value="C2H2-TYPE DOMAIN-CONTAINING PROTEIN"/>
    <property type="match status" value="1"/>
</dbReference>
<evidence type="ECO:0000313" key="3">
    <source>
        <dbReference type="Proteomes" id="UP000698800"/>
    </source>
</evidence>
<feature type="region of interest" description="Disordered" evidence="1">
    <location>
        <begin position="74"/>
        <end position="96"/>
    </location>
</feature>
<name>A0A9P8L293_9PEZI</name>
<feature type="region of interest" description="Disordered" evidence="1">
    <location>
        <begin position="171"/>
        <end position="219"/>
    </location>
</feature>
<evidence type="ECO:0000256" key="1">
    <source>
        <dbReference type="SAM" id="MobiDB-lite"/>
    </source>
</evidence>
<feature type="compositionally biased region" description="Basic residues" evidence="1">
    <location>
        <begin position="209"/>
        <end position="219"/>
    </location>
</feature>
<sequence length="219" mass="24481">MTKTTEPPKTVKNGARPPAKPAIPNTLKKAIESLGAELLRKELKFLCQEFPAVIHSLEDRLLVQRKDVVRYHIDSDSEDHANSEGSESERSPAREIGDEEYTARIAICENCGQEFDVTLNKRGDKTVDFDSDFWADHDVNCHGPYDAFEDDADYAEGFVWDCCDEPGDNEGCKATKHKTESNLVVPAPPPPVPTLSKKRKVEEEAPKTSSKRGRRKSPN</sequence>
<dbReference type="EMBL" id="JAGHQL010000026">
    <property type="protein sequence ID" value="KAH0543830.1"/>
    <property type="molecule type" value="Genomic_DNA"/>
</dbReference>
<dbReference type="AlphaFoldDB" id="A0A9P8L293"/>
<dbReference type="PANTHER" id="PTHR38167">
    <property type="entry name" value="C2H2-TYPE DOMAIN-CONTAINING PROTEIN"/>
    <property type="match status" value="1"/>
</dbReference>
<feature type="compositionally biased region" description="Basic and acidic residues" evidence="1">
    <location>
        <begin position="171"/>
        <end position="180"/>
    </location>
</feature>
<reference evidence="2" key="1">
    <citation type="submission" date="2021-03" db="EMBL/GenBank/DDBJ databases">
        <title>Comparative genomics and phylogenomic investigation of the class Geoglossomycetes provide insights into ecological specialization and systematics.</title>
        <authorList>
            <person name="Melie T."/>
            <person name="Pirro S."/>
            <person name="Miller A.N."/>
            <person name="Quandt A."/>
        </authorList>
    </citation>
    <scope>NUCLEOTIDE SEQUENCE</scope>
    <source>
        <strain evidence="2">GBOQ0MN5Z8</strain>
    </source>
</reference>